<evidence type="ECO:0000313" key="1">
    <source>
        <dbReference type="EMBL" id="KAK9998041.1"/>
    </source>
</evidence>
<dbReference type="Proteomes" id="UP001459277">
    <property type="component" value="Unassembled WGS sequence"/>
</dbReference>
<organism evidence="1 2">
    <name type="scientific">Lithocarpus litseifolius</name>
    <dbReference type="NCBI Taxonomy" id="425828"/>
    <lineage>
        <taxon>Eukaryota</taxon>
        <taxon>Viridiplantae</taxon>
        <taxon>Streptophyta</taxon>
        <taxon>Embryophyta</taxon>
        <taxon>Tracheophyta</taxon>
        <taxon>Spermatophyta</taxon>
        <taxon>Magnoliopsida</taxon>
        <taxon>eudicotyledons</taxon>
        <taxon>Gunneridae</taxon>
        <taxon>Pentapetalae</taxon>
        <taxon>rosids</taxon>
        <taxon>fabids</taxon>
        <taxon>Fagales</taxon>
        <taxon>Fagaceae</taxon>
        <taxon>Lithocarpus</taxon>
    </lineage>
</organism>
<dbReference type="EMBL" id="JAZDWU010000006">
    <property type="protein sequence ID" value="KAK9998041.1"/>
    <property type="molecule type" value="Genomic_DNA"/>
</dbReference>
<accession>A0AAW2CIK8</accession>
<name>A0AAW2CIK8_9ROSI</name>
<keyword evidence="2" id="KW-1185">Reference proteome</keyword>
<protein>
    <submittedName>
        <fullName evidence="1">Uncharacterized protein</fullName>
    </submittedName>
</protein>
<reference evidence="1 2" key="1">
    <citation type="submission" date="2024-01" db="EMBL/GenBank/DDBJ databases">
        <title>A telomere-to-telomere, gap-free genome of sweet tea (Lithocarpus litseifolius).</title>
        <authorList>
            <person name="Zhou J."/>
        </authorList>
    </citation>
    <scope>NUCLEOTIDE SEQUENCE [LARGE SCALE GENOMIC DNA]</scope>
    <source>
        <strain evidence="1">Zhou-2022a</strain>
        <tissue evidence="1">Leaf</tissue>
    </source>
</reference>
<sequence>MGTSKEIGGDQSKKPSIWRPIFTLSSGNPLLEDANLRDPKKGSSGLLKECLEKVLCLPEDMAELRAFKKREVFLALKQGLAKGQALSAARIGIESELRAPDKVYYPPTLHLAPTSPQPLADSNFAPPSSIDQPAFALSIAPITNQEQEQPQEV</sequence>
<proteinExistence type="predicted"/>
<evidence type="ECO:0000313" key="2">
    <source>
        <dbReference type="Proteomes" id="UP001459277"/>
    </source>
</evidence>
<gene>
    <name evidence="1" type="ORF">SO802_017644</name>
</gene>
<dbReference type="AlphaFoldDB" id="A0AAW2CIK8"/>
<comment type="caution">
    <text evidence="1">The sequence shown here is derived from an EMBL/GenBank/DDBJ whole genome shotgun (WGS) entry which is preliminary data.</text>
</comment>